<sequence>MKSSHFFAFAIFCFHTYKYRRTRGSTPILTENTNEASSVTRTQCRPSPHSGLSALPGVGLSRVRSQQISRMPLTSSVDDRDYRRHHSAGPCDSFSDKEEEGDIEDVCCSGVKRESRRTISERSTRQDDVERGLVEEVEVEPGDERNHSLNDGPLPLEDGFQAARTSDVPSGRRQHFSASCQM</sequence>
<feature type="non-terminal residue" evidence="2">
    <location>
        <position position="182"/>
    </location>
</feature>
<dbReference type="Proteomes" id="UP000784294">
    <property type="component" value="Unassembled WGS sequence"/>
</dbReference>
<evidence type="ECO:0000256" key="1">
    <source>
        <dbReference type="SAM" id="MobiDB-lite"/>
    </source>
</evidence>
<proteinExistence type="predicted"/>
<protein>
    <submittedName>
        <fullName evidence="2">Uncharacterized protein</fullName>
    </submittedName>
</protein>
<evidence type="ECO:0000313" key="3">
    <source>
        <dbReference type="Proteomes" id="UP000784294"/>
    </source>
</evidence>
<organism evidence="2 3">
    <name type="scientific">Protopolystoma xenopodis</name>
    <dbReference type="NCBI Taxonomy" id="117903"/>
    <lineage>
        <taxon>Eukaryota</taxon>
        <taxon>Metazoa</taxon>
        <taxon>Spiralia</taxon>
        <taxon>Lophotrochozoa</taxon>
        <taxon>Platyhelminthes</taxon>
        <taxon>Monogenea</taxon>
        <taxon>Polyopisthocotylea</taxon>
        <taxon>Polystomatidea</taxon>
        <taxon>Polystomatidae</taxon>
        <taxon>Protopolystoma</taxon>
    </lineage>
</organism>
<dbReference type="AlphaFoldDB" id="A0A448WIN2"/>
<feature type="region of interest" description="Disordered" evidence="1">
    <location>
        <begin position="28"/>
        <end position="101"/>
    </location>
</feature>
<gene>
    <name evidence="2" type="ORF">PXEA_LOCUS5969</name>
</gene>
<feature type="compositionally biased region" description="Polar residues" evidence="1">
    <location>
        <begin position="28"/>
        <end position="45"/>
    </location>
</feature>
<reference evidence="2" key="1">
    <citation type="submission" date="2018-11" db="EMBL/GenBank/DDBJ databases">
        <authorList>
            <consortium name="Pathogen Informatics"/>
        </authorList>
    </citation>
    <scope>NUCLEOTIDE SEQUENCE</scope>
</reference>
<feature type="region of interest" description="Disordered" evidence="1">
    <location>
        <begin position="136"/>
        <end position="182"/>
    </location>
</feature>
<name>A0A448WIN2_9PLAT</name>
<evidence type="ECO:0000313" key="2">
    <source>
        <dbReference type="EMBL" id="VEL12529.1"/>
    </source>
</evidence>
<accession>A0A448WIN2</accession>
<comment type="caution">
    <text evidence="2">The sequence shown here is derived from an EMBL/GenBank/DDBJ whole genome shotgun (WGS) entry which is preliminary data.</text>
</comment>
<feature type="compositionally biased region" description="Polar residues" evidence="1">
    <location>
        <begin position="63"/>
        <end position="76"/>
    </location>
</feature>
<keyword evidence="3" id="KW-1185">Reference proteome</keyword>
<dbReference type="EMBL" id="CAAALY010015023">
    <property type="protein sequence ID" value="VEL12529.1"/>
    <property type="molecule type" value="Genomic_DNA"/>
</dbReference>